<feature type="chain" id="PRO_5021444293" evidence="1">
    <location>
        <begin position="22"/>
        <end position="83"/>
    </location>
</feature>
<keyword evidence="1" id="KW-0732">Signal</keyword>
<feature type="signal peptide" evidence="1">
    <location>
        <begin position="1"/>
        <end position="21"/>
    </location>
</feature>
<dbReference type="EMBL" id="BGPR01193220">
    <property type="protein sequence ID" value="GBM97235.1"/>
    <property type="molecule type" value="Genomic_DNA"/>
</dbReference>
<dbReference type="AlphaFoldDB" id="A0A4Y2K626"/>
<evidence type="ECO:0000313" key="3">
    <source>
        <dbReference type="Proteomes" id="UP000499080"/>
    </source>
</evidence>
<accession>A0A4Y2K626</accession>
<comment type="caution">
    <text evidence="2">The sequence shown here is derived from an EMBL/GenBank/DDBJ whole genome shotgun (WGS) entry which is preliminary data.</text>
</comment>
<evidence type="ECO:0000256" key="1">
    <source>
        <dbReference type="SAM" id="SignalP"/>
    </source>
</evidence>
<evidence type="ECO:0000313" key="2">
    <source>
        <dbReference type="EMBL" id="GBM97235.1"/>
    </source>
</evidence>
<protein>
    <submittedName>
        <fullName evidence="2">Uncharacterized protein</fullName>
    </submittedName>
</protein>
<name>A0A4Y2K626_ARAVE</name>
<proteinExistence type="predicted"/>
<keyword evidence="3" id="KW-1185">Reference proteome</keyword>
<feature type="non-terminal residue" evidence="2">
    <location>
        <position position="1"/>
    </location>
</feature>
<reference evidence="2 3" key="1">
    <citation type="journal article" date="2019" name="Sci. Rep.">
        <title>Orb-weaving spider Araneus ventricosus genome elucidates the spidroin gene catalogue.</title>
        <authorList>
            <person name="Kono N."/>
            <person name="Nakamura H."/>
            <person name="Ohtoshi R."/>
            <person name="Moran D.A.P."/>
            <person name="Shinohara A."/>
            <person name="Yoshida Y."/>
            <person name="Fujiwara M."/>
            <person name="Mori M."/>
            <person name="Tomita M."/>
            <person name="Arakawa K."/>
        </authorList>
    </citation>
    <scope>NUCLEOTIDE SEQUENCE [LARGE SCALE GENOMIC DNA]</scope>
</reference>
<dbReference type="Proteomes" id="UP000499080">
    <property type="component" value="Unassembled WGS sequence"/>
</dbReference>
<sequence length="83" mass="8678">SSLFASHWKVGFFFATHVTFEALQAPAGTATTEPNKGRAQPPAPDYPASALALVLIRTYTLGVTPPGTVTTLNAKPRVTPASP</sequence>
<gene>
    <name evidence="2" type="ORF">AVEN_4475_1</name>
</gene>
<organism evidence="2 3">
    <name type="scientific">Araneus ventricosus</name>
    <name type="common">Orbweaver spider</name>
    <name type="synonym">Epeira ventricosa</name>
    <dbReference type="NCBI Taxonomy" id="182803"/>
    <lineage>
        <taxon>Eukaryota</taxon>
        <taxon>Metazoa</taxon>
        <taxon>Ecdysozoa</taxon>
        <taxon>Arthropoda</taxon>
        <taxon>Chelicerata</taxon>
        <taxon>Arachnida</taxon>
        <taxon>Araneae</taxon>
        <taxon>Araneomorphae</taxon>
        <taxon>Entelegynae</taxon>
        <taxon>Araneoidea</taxon>
        <taxon>Araneidae</taxon>
        <taxon>Araneus</taxon>
    </lineage>
</organism>